<dbReference type="AlphaFoldDB" id="A0A8J2S4V1"/>
<feature type="chain" id="PRO_5035187030" evidence="1">
    <location>
        <begin position="21"/>
        <end position="302"/>
    </location>
</feature>
<comment type="caution">
    <text evidence="2">The sequence shown here is derived from an EMBL/GenBank/DDBJ whole genome shotgun (WGS) entry which is preliminary data.</text>
</comment>
<keyword evidence="3" id="KW-1185">Reference proteome</keyword>
<feature type="signal peptide" evidence="1">
    <location>
        <begin position="1"/>
        <end position="20"/>
    </location>
</feature>
<accession>A0A8J2S4V1</accession>
<dbReference type="Proteomes" id="UP000789595">
    <property type="component" value="Unassembled WGS sequence"/>
</dbReference>
<dbReference type="InterPro" id="IPR021275">
    <property type="entry name" value="DUF2854"/>
</dbReference>
<reference evidence="2" key="1">
    <citation type="submission" date="2021-11" db="EMBL/GenBank/DDBJ databases">
        <authorList>
            <consortium name="Genoscope - CEA"/>
            <person name="William W."/>
        </authorList>
    </citation>
    <scope>NUCLEOTIDE SEQUENCE</scope>
</reference>
<proteinExistence type="predicted"/>
<name>A0A8J2S4V1_9STRA</name>
<dbReference type="EMBL" id="CAKKNE010000001">
    <property type="protein sequence ID" value="CAH0364827.1"/>
    <property type="molecule type" value="Genomic_DNA"/>
</dbReference>
<evidence type="ECO:0000313" key="3">
    <source>
        <dbReference type="Proteomes" id="UP000789595"/>
    </source>
</evidence>
<organism evidence="2 3">
    <name type="scientific">Pelagomonas calceolata</name>
    <dbReference type="NCBI Taxonomy" id="35677"/>
    <lineage>
        <taxon>Eukaryota</taxon>
        <taxon>Sar</taxon>
        <taxon>Stramenopiles</taxon>
        <taxon>Ochrophyta</taxon>
        <taxon>Pelagophyceae</taxon>
        <taxon>Pelagomonadales</taxon>
        <taxon>Pelagomonadaceae</taxon>
        <taxon>Pelagomonas</taxon>
    </lineage>
</organism>
<protein>
    <submittedName>
        <fullName evidence="2">Uncharacterized protein</fullName>
    </submittedName>
</protein>
<evidence type="ECO:0000313" key="2">
    <source>
        <dbReference type="EMBL" id="CAH0364827.1"/>
    </source>
</evidence>
<evidence type="ECO:0000256" key="1">
    <source>
        <dbReference type="SAM" id="SignalP"/>
    </source>
</evidence>
<gene>
    <name evidence="2" type="ORF">PECAL_1P12110</name>
</gene>
<sequence>MILAFALCATAAAFVGPAAAPRTTELQHHKVRSQVADLKIYREEIDWETGEVVQREVVEEPVAKEPVKLKYTYEERRGEEGQKLALPPVFGGVGAAIAVAAIAAQEPVAALFATPAVLGAAAFAVNELKPVPVTYVGNCVEINQCVGNEDRLKAQFDKHASEAMKLLLEDVTAHRYFEGVHLEPALKELGLAGLGPDPPTLIEAELSGGGADDTDEVTLSLVFYSPECPYKLWAALDRKGTLDAFFGCNAEVEKISQPEKKLAVRLSVLKPVQTPAAAVPIASAPAAAMEASAAPVEGAVAR</sequence>
<keyword evidence="1" id="KW-0732">Signal</keyword>
<dbReference type="Pfam" id="PF11016">
    <property type="entry name" value="DUF2854"/>
    <property type="match status" value="1"/>
</dbReference>